<keyword evidence="2" id="KW-1185">Reference proteome</keyword>
<dbReference type="EMBL" id="AP025739">
    <property type="protein sequence ID" value="BDI33661.1"/>
    <property type="molecule type" value="Genomic_DNA"/>
</dbReference>
<organism evidence="1 2">
    <name type="scientific">Capsulimonas corticalis</name>
    <dbReference type="NCBI Taxonomy" id="2219043"/>
    <lineage>
        <taxon>Bacteria</taxon>
        <taxon>Bacillati</taxon>
        <taxon>Armatimonadota</taxon>
        <taxon>Armatimonadia</taxon>
        <taxon>Capsulimonadales</taxon>
        <taxon>Capsulimonadaceae</taxon>
        <taxon>Capsulimonas</taxon>
    </lineage>
</organism>
<dbReference type="PROSITE" id="PS51257">
    <property type="entry name" value="PROKAR_LIPOPROTEIN"/>
    <property type="match status" value="1"/>
</dbReference>
<dbReference type="RefSeq" id="WP_119323010.1">
    <property type="nucleotide sequence ID" value="NZ_AP025739.1"/>
</dbReference>
<sequence>MKRLLKYVLGFLIGAVGALAATFLFGCYFIGDDGFFFVILSMPLTALIGGAIGAVSSGRVYWSNRALLRLGVFTLIGAILGAALWVLIPSQSTDPKMLAIWLTPGRMLQQAPFGLVFGVAIGAAVGQIAVAIWGANIPQTTIHIGANADDGIWPPAPTRRS</sequence>
<name>A0A402D0H4_9BACT</name>
<evidence type="ECO:0000313" key="1">
    <source>
        <dbReference type="EMBL" id="BDI33661.1"/>
    </source>
</evidence>
<evidence type="ECO:0000313" key="2">
    <source>
        <dbReference type="Proteomes" id="UP000287394"/>
    </source>
</evidence>
<protein>
    <submittedName>
        <fullName evidence="1">Uncharacterized protein</fullName>
    </submittedName>
</protein>
<accession>A0A402D0H4</accession>
<dbReference type="Proteomes" id="UP000287394">
    <property type="component" value="Chromosome"/>
</dbReference>
<dbReference type="AlphaFoldDB" id="A0A402D0H4"/>
<reference evidence="1 2" key="1">
    <citation type="journal article" date="2019" name="Int. J. Syst. Evol. Microbiol.">
        <title>Capsulimonas corticalis gen. nov., sp. nov., an aerobic capsulated bacterium, of a novel bacterial order, Capsulimonadales ord. nov., of the class Armatimonadia of the phylum Armatimonadetes.</title>
        <authorList>
            <person name="Li J."/>
            <person name="Kudo C."/>
            <person name="Tonouchi A."/>
        </authorList>
    </citation>
    <scope>NUCLEOTIDE SEQUENCE [LARGE SCALE GENOMIC DNA]</scope>
    <source>
        <strain evidence="1 2">AX-7</strain>
    </source>
</reference>
<dbReference type="KEGG" id="ccot:CCAX7_57120"/>
<proteinExistence type="predicted"/>
<gene>
    <name evidence="1" type="ORF">CCAX7_57120</name>
</gene>